<comment type="subcellular location">
    <subcellularLocation>
        <location evidence="1 9">Nucleus</location>
    </subcellularLocation>
</comment>
<dbReference type="InterPro" id="IPR013947">
    <property type="entry name" value="Mediator_Med14"/>
</dbReference>
<evidence type="ECO:0000313" key="12">
    <source>
        <dbReference type="EMBL" id="KAK8096213.1"/>
    </source>
</evidence>
<dbReference type="GO" id="GO:0003712">
    <property type="term" value="F:transcription coregulator activity"/>
    <property type="evidence" value="ECO:0007669"/>
    <property type="project" value="UniProtKB-UniRule"/>
</dbReference>
<gene>
    <name evidence="12" type="ORF">PG999_014235</name>
</gene>
<evidence type="ECO:0000256" key="3">
    <source>
        <dbReference type="ARBA" id="ARBA00019619"/>
    </source>
</evidence>
<dbReference type="GO" id="GO:0016592">
    <property type="term" value="C:mediator complex"/>
    <property type="evidence" value="ECO:0007669"/>
    <property type="project" value="UniProtKB-UniRule"/>
</dbReference>
<feature type="region of interest" description="Disordered" evidence="10">
    <location>
        <begin position="721"/>
        <end position="751"/>
    </location>
</feature>
<evidence type="ECO:0000256" key="9">
    <source>
        <dbReference type="RuleBase" id="RU365082"/>
    </source>
</evidence>
<accession>A0AAW0QEE3</accession>
<evidence type="ECO:0000256" key="7">
    <source>
        <dbReference type="ARBA" id="ARBA00023242"/>
    </source>
</evidence>
<dbReference type="InterPro" id="IPR055122">
    <property type="entry name" value="Med14_N"/>
</dbReference>
<organism evidence="12 13">
    <name type="scientific">Apiospora kogelbergensis</name>
    <dbReference type="NCBI Taxonomy" id="1337665"/>
    <lineage>
        <taxon>Eukaryota</taxon>
        <taxon>Fungi</taxon>
        <taxon>Dikarya</taxon>
        <taxon>Ascomycota</taxon>
        <taxon>Pezizomycotina</taxon>
        <taxon>Sordariomycetes</taxon>
        <taxon>Xylariomycetidae</taxon>
        <taxon>Amphisphaeriales</taxon>
        <taxon>Apiosporaceae</taxon>
        <taxon>Apiospora</taxon>
    </lineage>
</organism>
<comment type="function">
    <text evidence="9">Component of the Mediator complex, a coactivator involved in the regulated transcription of nearly all RNA polymerase II-dependent genes. Mediator functions as a bridge to convey information from gene-specific regulatory proteins to the basal RNA polymerase II transcription machinery. Mediator is recruited to promoters by direct interactions with regulatory proteins and serves as a scaffold for the assembly of a functional preinitiation complex with RNA polymerase II and the general transcription factors.</text>
</comment>
<dbReference type="Pfam" id="PF08638">
    <property type="entry name" value="Med14"/>
    <property type="match status" value="1"/>
</dbReference>
<dbReference type="GO" id="GO:0006357">
    <property type="term" value="P:regulation of transcription by RNA polymerase II"/>
    <property type="evidence" value="ECO:0007669"/>
    <property type="project" value="InterPro"/>
</dbReference>
<evidence type="ECO:0000256" key="1">
    <source>
        <dbReference type="ARBA" id="ARBA00004123"/>
    </source>
</evidence>
<dbReference type="EMBL" id="JAQQWP010000011">
    <property type="protein sequence ID" value="KAK8096213.1"/>
    <property type="molecule type" value="Genomic_DNA"/>
</dbReference>
<feature type="region of interest" description="Disordered" evidence="10">
    <location>
        <begin position="1051"/>
        <end position="1135"/>
    </location>
</feature>
<feature type="compositionally biased region" description="Low complexity" evidence="10">
    <location>
        <begin position="1084"/>
        <end position="1101"/>
    </location>
</feature>
<comment type="subunit">
    <text evidence="9">Component of the Mediator complex.</text>
</comment>
<evidence type="ECO:0000256" key="5">
    <source>
        <dbReference type="ARBA" id="ARBA00023159"/>
    </source>
</evidence>
<feature type="domain" description="Mediator complex subunit MED14 N-terminal" evidence="11">
    <location>
        <begin position="68"/>
        <end position="278"/>
    </location>
</feature>
<evidence type="ECO:0000256" key="8">
    <source>
        <dbReference type="ARBA" id="ARBA00032007"/>
    </source>
</evidence>
<keyword evidence="7 9" id="KW-0539">Nucleus</keyword>
<evidence type="ECO:0000256" key="6">
    <source>
        <dbReference type="ARBA" id="ARBA00023163"/>
    </source>
</evidence>
<keyword evidence="5 9" id="KW-0010">Activator</keyword>
<feature type="compositionally biased region" description="Low complexity" evidence="10">
    <location>
        <begin position="729"/>
        <end position="744"/>
    </location>
</feature>
<keyword evidence="6 9" id="KW-0804">Transcription</keyword>
<dbReference type="Pfam" id="PF26204">
    <property type="entry name" value="Med14_fung"/>
    <property type="match status" value="1"/>
</dbReference>
<evidence type="ECO:0000313" key="13">
    <source>
        <dbReference type="Proteomes" id="UP001392437"/>
    </source>
</evidence>
<dbReference type="AlphaFoldDB" id="A0AAW0QEE3"/>
<feature type="region of interest" description="Disordered" evidence="10">
    <location>
        <begin position="1"/>
        <end position="23"/>
    </location>
</feature>
<protein>
    <recommendedName>
        <fullName evidence="3 9">Mediator of RNA polymerase II transcription subunit 14</fullName>
    </recommendedName>
    <alternativeName>
        <fullName evidence="8 9">Mediator complex subunit 14</fullName>
    </alternativeName>
</protein>
<comment type="similarity">
    <text evidence="2 9">Belongs to the Mediator complex subunit 14 family.</text>
</comment>
<keyword evidence="4 9" id="KW-0805">Transcription regulation</keyword>
<dbReference type="Proteomes" id="UP001392437">
    <property type="component" value="Unassembled WGS sequence"/>
</dbReference>
<comment type="caution">
    <text evidence="12">The sequence shown here is derived from an EMBL/GenBank/DDBJ whole genome shotgun (WGS) entry which is preliminary data.</text>
</comment>
<evidence type="ECO:0000256" key="10">
    <source>
        <dbReference type="SAM" id="MobiDB-lite"/>
    </source>
</evidence>
<feature type="compositionally biased region" description="Polar residues" evidence="10">
    <location>
        <begin position="1"/>
        <end position="10"/>
    </location>
</feature>
<name>A0AAW0QEE3_9PEZI</name>
<dbReference type="GO" id="GO:0070847">
    <property type="term" value="C:core mediator complex"/>
    <property type="evidence" value="ECO:0007669"/>
    <property type="project" value="TreeGrafter"/>
</dbReference>
<dbReference type="PANTHER" id="PTHR12809:SF2">
    <property type="entry name" value="MEDIATOR OF RNA POLYMERASE II TRANSCRIPTION SUBUNIT 14"/>
    <property type="match status" value="1"/>
</dbReference>
<evidence type="ECO:0000256" key="4">
    <source>
        <dbReference type="ARBA" id="ARBA00023015"/>
    </source>
</evidence>
<evidence type="ECO:0000259" key="11">
    <source>
        <dbReference type="Pfam" id="PF08638"/>
    </source>
</evidence>
<sequence>MENGLQNGISKNPDKIPGATLNGDIARMDRSNSAATAPAAATNLANGASSSWRMNDLPDEIRHITEGFVPLGLLLSRLAQMTHNQLQAHILQLSKMNMPPAAVLNGNSGALVDDTVEESRIKKKGLIEFIQETHGKWVKALVITSWSRKVGDVSKLIDLMAHLREYSNCYNVTLETLIDLKRDLVGARLPNPDLQTALQVLATGEAPWLPDFNYVPPPAMTAEEQMQWIEELNTLLSIRLNVEDHDRIPYHFRDYSIDSGRVTFKVPGEFEVDLTIADEDFDKQFWFLDFRFSCSPAPVKLTDTLYMFMEARVNEVLEKDGLQGCYDFLHEFVLTHKVTEFTRQAFEMQRGLWVDTLKVERLNRAMSIQYWTNRLAPNAPKSWIILGVHSGKRTGVVAHPSQTSYISLRWFKDGKEIKDVPLDLNDAEISAESLLKQVIARHTEHILSSMYKKLQTKGRYMRKEAALSLHISTPEPAQMALKMQLVSRDSVSLHIVPTTGLFCLSPPLPSIINSEGRLNAAKDPSEDGLAALEALRCTYVMKEIGRRGKSLNWNLCRGPLRPEEVKPILQTREFQTLWLTRRGWPSDWFVMLSLSPSGDRWWLIETTQSATPNSGAKLSTYTQLPLTPGLPDFSDNFFHNLTLFSAALISHVIDLKTLHGRRVKHLVGNLGTRSLPPNVRIPAVVVKLSEIIKLGRSTGSSRISSWAEDFVYIEFKGAGNRSRRRRTRPTVTGGTPGQLGQQPGDDNSEQPQHLDTMVEARFKVSDRAKFSLLKGHVERDVAFNPRLGVFALRLGAHVGTTIFESLAHRLQAIERLVDCIDAIRKSDKDIKCESITLSQVVFSYSDAIGRKAGVQAQASLHRWKATLDLRKDKIALVLEKGNPHLRALDSFTQVLNSNLGFAKIPLYLALTLPIVKALDDIVDAWIPLEAKHQGRAEVFTSAVDCFNVRYTFTGGPDKRLPSRQVGIRAKLQTKQSRSNEPRWWITRVPEPLAASPAQDDEFGKALRKVWEPSSEKCWQGFTTSASCLTDDTIASLLQAIDQAIREASKKMPSPKAVRQQPPNPAAHVAKGAAMKNQHPNQQTPMMMKNGNNGPPMNLKMPAQVMNRARSQQQVHRPGPPQQQPQHHDNLVVIDP</sequence>
<dbReference type="PANTHER" id="PTHR12809">
    <property type="entry name" value="MEDIATOR COMPLEX SUBUNIT"/>
    <property type="match status" value="1"/>
</dbReference>
<keyword evidence="13" id="KW-1185">Reference proteome</keyword>
<proteinExistence type="inferred from homology"/>
<reference evidence="12 13" key="1">
    <citation type="submission" date="2023-01" db="EMBL/GenBank/DDBJ databases">
        <title>Analysis of 21 Apiospora genomes using comparative genomics revels a genus with tremendous synthesis potential of carbohydrate active enzymes and secondary metabolites.</title>
        <authorList>
            <person name="Sorensen T."/>
        </authorList>
    </citation>
    <scope>NUCLEOTIDE SEQUENCE [LARGE SCALE GENOMIC DNA]</scope>
    <source>
        <strain evidence="12 13">CBS 117206</strain>
    </source>
</reference>
<evidence type="ECO:0000256" key="2">
    <source>
        <dbReference type="ARBA" id="ARBA00007813"/>
    </source>
</evidence>